<proteinExistence type="inferred from homology"/>
<feature type="active site" description="Nucleophile" evidence="5">
    <location>
        <position position="233"/>
    </location>
</feature>
<evidence type="ECO:0000259" key="7">
    <source>
        <dbReference type="PROSITE" id="PS51635"/>
    </source>
</evidence>
<name>A0A2G5BIY9_COERN</name>
<dbReference type="AlphaFoldDB" id="A0A2G5BIY9"/>
<comment type="caution">
    <text evidence="5">Lacks conserved residue(s) required for the propagation of feature annotation.</text>
</comment>
<dbReference type="InterPro" id="IPR050301">
    <property type="entry name" value="NTE"/>
</dbReference>
<dbReference type="Proteomes" id="UP000242474">
    <property type="component" value="Unassembled WGS sequence"/>
</dbReference>
<dbReference type="InterPro" id="IPR016035">
    <property type="entry name" value="Acyl_Trfase/lysoPLipase"/>
</dbReference>
<dbReference type="Pfam" id="PF01734">
    <property type="entry name" value="Patatin"/>
    <property type="match status" value="1"/>
</dbReference>
<evidence type="ECO:0000256" key="4">
    <source>
        <dbReference type="ARBA" id="ARBA00023098"/>
    </source>
</evidence>
<keyword evidence="6" id="KW-0812">Transmembrane</keyword>
<dbReference type="PANTHER" id="PTHR14226:SF66">
    <property type="entry name" value="TRIACYLGLYCEROL LIPASE PTL2"/>
    <property type="match status" value="1"/>
</dbReference>
<dbReference type="OrthoDB" id="10049244at2759"/>
<dbReference type="SUPFAM" id="SSF52151">
    <property type="entry name" value="FabD/lysophospholipase-like"/>
    <property type="match status" value="1"/>
</dbReference>
<evidence type="ECO:0000256" key="5">
    <source>
        <dbReference type="PROSITE-ProRule" id="PRU01161"/>
    </source>
</evidence>
<keyword evidence="4 5" id="KW-0443">Lipid metabolism</keyword>
<feature type="domain" description="PNPLA" evidence="7">
    <location>
        <begin position="200"/>
        <end position="393"/>
    </location>
</feature>
<feature type="non-terminal residue" evidence="8">
    <location>
        <position position="1"/>
    </location>
</feature>
<accession>A0A2G5BIY9</accession>
<evidence type="ECO:0000313" key="8">
    <source>
        <dbReference type="EMBL" id="PIA18942.1"/>
    </source>
</evidence>
<feature type="short sequence motif" description="GXSXG" evidence="5">
    <location>
        <begin position="231"/>
        <end position="235"/>
    </location>
</feature>
<evidence type="ECO:0000313" key="9">
    <source>
        <dbReference type="Proteomes" id="UP000242474"/>
    </source>
</evidence>
<dbReference type="GO" id="GO:0016042">
    <property type="term" value="P:lipid catabolic process"/>
    <property type="evidence" value="ECO:0007669"/>
    <property type="project" value="UniProtKB-UniRule"/>
</dbReference>
<dbReference type="GO" id="GO:0004806">
    <property type="term" value="F:triacylglycerol lipase activity"/>
    <property type="evidence" value="ECO:0007669"/>
    <property type="project" value="InterPro"/>
</dbReference>
<keyword evidence="9" id="KW-1185">Reference proteome</keyword>
<dbReference type="PANTHER" id="PTHR14226">
    <property type="entry name" value="NEUROPATHY TARGET ESTERASE/SWISS CHEESE D.MELANOGASTER"/>
    <property type="match status" value="1"/>
</dbReference>
<feature type="non-terminal residue" evidence="8">
    <location>
        <position position="528"/>
    </location>
</feature>
<evidence type="ECO:0000256" key="2">
    <source>
        <dbReference type="ARBA" id="ARBA00022801"/>
    </source>
</evidence>
<dbReference type="Pfam" id="PF11815">
    <property type="entry name" value="DUF3336"/>
    <property type="match status" value="1"/>
</dbReference>
<dbReference type="GO" id="GO:0006641">
    <property type="term" value="P:triglyceride metabolic process"/>
    <property type="evidence" value="ECO:0007669"/>
    <property type="project" value="UniProtKB-ARBA"/>
</dbReference>
<feature type="transmembrane region" description="Helical" evidence="6">
    <location>
        <begin position="12"/>
        <end position="33"/>
    </location>
</feature>
<keyword evidence="6" id="KW-0472">Membrane</keyword>
<dbReference type="PROSITE" id="PS51635">
    <property type="entry name" value="PNPLA"/>
    <property type="match status" value="1"/>
</dbReference>
<sequence length="528" mass="59073">ELQQSNLFAALRLLLVGAILMVMAGELVLYFVVRQTIKFYKQRVVWYGKTGRLQRSLRNAQSYKEYIEIAKKLDRHLEKYWADDKYYDAKLLQRITQMLSKARVQAEKAAAEQGSSKKAQATAIALADVLRQGALRANTGGWENIHAWAQTYAEPAKVVDEYVAEVVASINRLQKSQHLTTAEKRNVLRQIARQQGRAALCLSGGAAMGWKHLGVLRGLLDAGCLPQAVSGASAGALMAALVGTHLDVELRCILRPEMAKYVTMCQGDFWAQAQRWMRLGHWFDAIEWAPRTQMFTRGSLTFEEAYARTGRVLCITATPQNVRHAQGQLLNYMTTPNVVIWSAVIASASLPGAIQPVVLLAKNRDGQIVPYTDSGIEWRDGSFCSDVPRSLLKTLLNVQFTVVSQVNPHVTLFFYARNGAVGLPVCNWRGRGIAVAMEHILKLDICKWLRLLSDLNLTPPRQQDWARVWLQKFEGSITILPHAHLGEYLRLLRDPTPASLARSMHVGKSATWPALRLIQARLAIENAI</sequence>
<protein>
    <submittedName>
        <fullName evidence="8">Patatin-domain-containing protein</fullName>
    </submittedName>
</protein>
<dbReference type="InterPro" id="IPR021771">
    <property type="entry name" value="Triacylglycerol_lipase_N"/>
</dbReference>
<feature type="active site" description="Proton acceptor" evidence="5">
    <location>
        <position position="380"/>
    </location>
</feature>
<evidence type="ECO:0000256" key="6">
    <source>
        <dbReference type="SAM" id="Phobius"/>
    </source>
</evidence>
<keyword evidence="3 5" id="KW-0442">Lipid degradation</keyword>
<dbReference type="STRING" id="763665.A0A2G5BIY9"/>
<dbReference type="EMBL" id="KZ303488">
    <property type="protein sequence ID" value="PIA18942.1"/>
    <property type="molecule type" value="Genomic_DNA"/>
</dbReference>
<gene>
    <name evidence="8" type="ORF">COEREDRAFT_33421</name>
</gene>
<dbReference type="Gene3D" id="3.40.1090.10">
    <property type="entry name" value="Cytosolic phospholipase A2 catalytic domain"/>
    <property type="match status" value="2"/>
</dbReference>
<comment type="similarity">
    <text evidence="1">Belongs to the PLPL family.</text>
</comment>
<dbReference type="InterPro" id="IPR002641">
    <property type="entry name" value="PNPLA_dom"/>
</dbReference>
<keyword evidence="2 5" id="KW-0378">Hydrolase</keyword>
<evidence type="ECO:0000256" key="1">
    <source>
        <dbReference type="ARBA" id="ARBA00006104"/>
    </source>
</evidence>
<organism evidence="8 9">
    <name type="scientific">Coemansia reversa (strain ATCC 12441 / NRRL 1564)</name>
    <dbReference type="NCBI Taxonomy" id="763665"/>
    <lineage>
        <taxon>Eukaryota</taxon>
        <taxon>Fungi</taxon>
        <taxon>Fungi incertae sedis</taxon>
        <taxon>Zoopagomycota</taxon>
        <taxon>Kickxellomycotina</taxon>
        <taxon>Kickxellomycetes</taxon>
        <taxon>Kickxellales</taxon>
        <taxon>Kickxellaceae</taxon>
        <taxon>Coemansia</taxon>
    </lineage>
</organism>
<keyword evidence="6" id="KW-1133">Transmembrane helix</keyword>
<evidence type="ECO:0000256" key="3">
    <source>
        <dbReference type="ARBA" id="ARBA00022963"/>
    </source>
</evidence>
<reference evidence="8 9" key="1">
    <citation type="journal article" date="2015" name="Genome Biol. Evol.">
        <title>Phylogenomic analyses indicate that early fungi evolved digesting cell walls of algal ancestors of land plants.</title>
        <authorList>
            <person name="Chang Y."/>
            <person name="Wang S."/>
            <person name="Sekimoto S."/>
            <person name="Aerts A.L."/>
            <person name="Choi C."/>
            <person name="Clum A."/>
            <person name="LaButti K.M."/>
            <person name="Lindquist E.A."/>
            <person name="Yee Ngan C."/>
            <person name="Ohm R.A."/>
            <person name="Salamov A.A."/>
            <person name="Grigoriev I.V."/>
            <person name="Spatafora J.W."/>
            <person name="Berbee M.L."/>
        </authorList>
    </citation>
    <scope>NUCLEOTIDE SEQUENCE [LARGE SCALE GENOMIC DNA]</scope>
    <source>
        <strain evidence="8 9">NRRL 1564</strain>
    </source>
</reference>